<accession>A0A0D2WU88</accession>
<feature type="compositionally biased region" description="Low complexity" evidence="5">
    <location>
        <begin position="364"/>
        <end position="388"/>
    </location>
</feature>
<name>A0A0D2WU88_CAPO3</name>
<evidence type="ECO:0000256" key="4">
    <source>
        <dbReference type="ARBA" id="ARBA00023242"/>
    </source>
</evidence>
<feature type="compositionally biased region" description="Low complexity" evidence="5">
    <location>
        <begin position="187"/>
        <end position="202"/>
    </location>
</feature>
<dbReference type="InterPro" id="IPR000330">
    <property type="entry name" value="SNF2_N"/>
</dbReference>
<evidence type="ECO:0000256" key="2">
    <source>
        <dbReference type="ARBA" id="ARBA00005371"/>
    </source>
</evidence>
<dbReference type="SMART" id="SM00490">
    <property type="entry name" value="HELICc"/>
    <property type="match status" value="1"/>
</dbReference>
<feature type="domain" description="Helicase ATP-binding" evidence="7">
    <location>
        <begin position="473"/>
        <end position="698"/>
    </location>
</feature>
<comment type="similarity">
    <text evidence="2">Belongs to the SMN family.</text>
</comment>
<dbReference type="GO" id="GO:0006397">
    <property type="term" value="P:mRNA processing"/>
    <property type="evidence" value="ECO:0007669"/>
    <property type="project" value="InterPro"/>
</dbReference>
<evidence type="ECO:0000256" key="5">
    <source>
        <dbReference type="SAM" id="MobiDB-lite"/>
    </source>
</evidence>
<feature type="region of interest" description="Disordered" evidence="5">
    <location>
        <begin position="1271"/>
        <end position="1365"/>
    </location>
</feature>
<feature type="compositionally biased region" description="Polar residues" evidence="5">
    <location>
        <begin position="330"/>
        <end position="340"/>
    </location>
</feature>
<evidence type="ECO:0000313" key="9">
    <source>
        <dbReference type="EMBL" id="KJE96165.1"/>
    </source>
</evidence>
<sequence>MPQCWSSGDACLALFAGDGLHYPAVIARLASSKTHAYVVYAGFEDEKPAKVALTDLQPFASASQLVAEGDDPSTTKDQTAAEPAETTRARVRNTRSAASALPATSTRKSARVATSRNLSQAQPLRRRRAVVSDDDQDDDINDCHKDNDFETGDGDGEEDEEEEEEVDQDSQTTQTKKLRQAARLSSTRKATQAPPQTTQSRQSQKRRAELESDTRTGGQLRQRDASETADSSQVSSQASSQRSTRLKHGTEEDGSPPSASTNSNSEEQRRSVVPRSKLFFAPLDAHVLDRERATRTAMAKLYQNTAMQATSTPTLSAGAQDLLLPPPSNTPASATKPPSTRSKRGISDALASDSAEHSAEPEPEAAALQPAAALSSSRSKAKAVVAPSRQFNAAPDTGHIHTPPPMDESSPDEHDFGEQRPFFPQGTTASSSAARKQRPFVLLTRTDGSTIQIPATINGYLRPYQRDGIQFLFERYRRGQGAILGDDMGLGKTIQVIGFVSALLGMTGLKRIDAFRSLHAKLKNSIPADLAPPAPHDSEPDPTSSSHMPPEYVPYNPTTEEPCFNELLDESKKGPVLIICPKAVLFNWKAEFEAWSYCKTAVCYGGTTRETAIADARARAVDVVITTYNICQNLGEEMDAVPWRCAIFDEVQKLKNPDAALSMALNRLKVRPRFGLTGTAVQNRLDEYWALLDFINKGSFGSLDQFRRLYDRPIKVGHRHDATMLELATGRRAVDNLNAEAKTFFLRRTKQLIAHQLPSKTEQIVFCHLTDLQEQAYSRLLASPELANLHESSLPCPCNKVPGKPRAQCCWVDDADHRVRRGTIFWCTTMLQKLSNHPALLIPDVCLEREAPISSRRHHTAAAAAQPGPTRGRKAAASTSSSKRAKRLDENEDDDAAAAAADHDGGELDNGDEEDTTNNNNDPFEDEEKELFQKLNDDEHIPTAIASKLTPYSANETAAAIERDMKDQAPWLVSEVGAYLDALNIPAPERQLLEALTARMHLKMIEAFQLNPLHDEHFPDDALEKRALKRFNVWRAVVCCQIAFSGDPRLLKTFLSNSPLAVTETADTSGKLKILLTLLQYYEANGDKVLIFCSSTRMLRIIEKIVMPRYNYLLLDGATSAMQRQVLVDKFQQDKSKFLFLISTRAGGVGLNLTAANVVIVFDPSWNPASDMQAQDRAFRIGQLRDVAVNRLMSQASIEEQIYGRQVYKQHLGNMALERAHERRMFTGIMGGSRSEHGDLFGAENLFAFDPEARKSSHLLARLRMAQSQALASAAPGEEDGEDAEGEVDDKVKRGAASAGASAAAPEPPRASGRTPDTAENQQAPFFGNDEKPRALARKGRAAASNEGLAPHTKPSDAQTESSRRKPFNFVQHAEGIAYMQPSSSVVGHSRREQVINQRAKVAVELDLCENEAGYSDPTSLLDDRIRQVREMAQFYHCSLRDFLALVVGSSPEEHECLLDRFYGTSLLAAIQRRDFKEAHRQLDTGANPAARDPVNDHSVLMWATSLGEIGLVTRLLQQHHVDPDR</sequence>
<dbReference type="InterPro" id="IPR038718">
    <property type="entry name" value="SNF2-like_sf"/>
</dbReference>
<keyword evidence="10" id="KW-1185">Reference proteome</keyword>
<dbReference type="CDD" id="cd21182">
    <property type="entry name" value="Tudor_SMN_SPF30-like"/>
    <property type="match status" value="1"/>
</dbReference>
<dbReference type="PANTHER" id="PTHR45629:SF7">
    <property type="entry name" value="DNA EXCISION REPAIR PROTEIN ERCC-6-RELATED"/>
    <property type="match status" value="1"/>
</dbReference>
<dbReference type="InterPro" id="IPR027417">
    <property type="entry name" value="P-loop_NTPase"/>
</dbReference>
<dbReference type="Pfam" id="PF00176">
    <property type="entry name" value="SNF2-rel_dom"/>
    <property type="match status" value="1"/>
</dbReference>
<dbReference type="PROSITE" id="PS51192">
    <property type="entry name" value="HELICASE_ATP_BIND_1"/>
    <property type="match status" value="1"/>
</dbReference>
<feature type="compositionally biased region" description="Polar residues" evidence="5">
    <location>
        <begin position="94"/>
        <end position="122"/>
    </location>
</feature>
<feature type="compositionally biased region" description="Acidic residues" evidence="5">
    <location>
        <begin position="907"/>
        <end position="916"/>
    </location>
</feature>
<dbReference type="InterPro" id="IPR049730">
    <property type="entry name" value="SNF2/RAD54-like_C"/>
</dbReference>
<feature type="compositionally biased region" description="Polar residues" evidence="5">
    <location>
        <begin position="425"/>
        <end position="434"/>
    </location>
</feature>
<evidence type="ECO:0000259" key="6">
    <source>
        <dbReference type="PROSITE" id="PS50304"/>
    </source>
</evidence>
<dbReference type="Pfam" id="PF06003">
    <property type="entry name" value="SMN_Tudor"/>
    <property type="match status" value="1"/>
</dbReference>
<comment type="subcellular location">
    <subcellularLocation>
        <location evidence="1">Nucleus</location>
        <location evidence="1">Cajal body</location>
    </subcellularLocation>
</comment>
<dbReference type="Gene3D" id="3.40.50.10810">
    <property type="entry name" value="Tandem AAA-ATPase domain"/>
    <property type="match status" value="2"/>
</dbReference>
<dbReference type="Gene3D" id="1.20.120.850">
    <property type="entry name" value="SWI2/SNF2 ATPases, N-terminal domain"/>
    <property type="match status" value="1"/>
</dbReference>
<dbReference type="STRING" id="595528.A0A0D2WU88"/>
<feature type="region of interest" description="Disordered" evidence="5">
    <location>
        <begin position="857"/>
        <end position="924"/>
    </location>
</feature>
<dbReference type="SMART" id="SM00487">
    <property type="entry name" value="DEXDc"/>
    <property type="match status" value="1"/>
</dbReference>
<dbReference type="Gene3D" id="2.30.30.140">
    <property type="match status" value="1"/>
</dbReference>
<feature type="region of interest" description="Disordered" evidence="5">
    <location>
        <begin position="66"/>
        <end position="273"/>
    </location>
</feature>
<evidence type="ECO:0000259" key="8">
    <source>
        <dbReference type="PROSITE" id="PS51194"/>
    </source>
</evidence>
<evidence type="ECO:0000256" key="1">
    <source>
        <dbReference type="ARBA" id="ARBA00004408"/>
    </source>
</evidence>
<evidence type="ECO:0000259" key="7">
    <source>
        <dbReference type="PROSITE" id="PS51192"/>
    </source>
</evidence>
<organism evidence="9 10">
    <name type="scientific">Capsaspora owczarzaki (strain ATCC 30864)</name>
    <dbReference type="NCBI Taxonomy" id="595528"/>
    <lineage>
        <taxon>Eukaryota</taxon>
        <taxon>Filasterea</taxon>
        <taxon>Capsaspora</taxon>
    </lineage>
</organism>
<reference evidence="10" key="1">
    <citation type="submission" date="2011-02" db="EMBL/GenBank/DDBJ databases">
        <title>The Genome Sequence of Capsaspora owczarzaki ATCC 30864.</title>
        <authorList>
            <person name="Russ C."/>
            <person name="Cuomo C."/>
            <person name="Burger G."/>
            <person name="Gray M.W."/>
            <person name="Holland P.W.H."/>
            <person name="King N."/>
            <person name="Lang F.B.F."/>
            <person name="Roger A.J."/>
            <person name="Ruiz-Trillo I."/>
            <person name="Young S.K."/>
            <person name="Zeng Q."/>
            <person name="Gargeya S."/>
            <person name="Alvarado L."/>
            <person name="Berlin A."/>
            <person name="Chapman S.B."/>
            <person name="Chen Z."/>
            <person name="Freedman E."/>
            <person name="Gellesch M."/>
            <person name="Goldberg J."/>
            <person name="Griggs A."/>
            <person name="Gujja S."/>
            <person name="Heilman E."/>
            <person name="Heiman D."/>
            <person name="Howarth C."/>
            <person name="Mehta T."/>
            <person name="Neiman D."/>
            <person name="Pearson M."/>
            <person name="Roberts A."/>
            <person name="Saif S."/>
            <person name="Shea T."/>
            <person name="Shenoy N."/>
            <person name="Sisk P."/>
            <person name="Stolte C."/>
            <person name="Sykes S."/>
            <person name="White J."/>
            <person name="Yandava C."/>
            <person name="Haas B."/>
            <person name="Nusbaum C."/>
            <person name="Birren B."/>
        </authorList>
    </citation>
    <scope>NUCLEOTIDE SEQUENCE</scope>
    <source>
        <strain evidence="10">ATCC 30864</strain>
    </source>
</reference>
<dbReference type="PROSITE" id="PS50304">
    <property type="entry name" value="TUDOR"/>
    <property type="match status" value="1"/>
</dbReference>
<feature type="region of interest" description="Disordered" evidence="5">
    <location>
        <begin position="528"/>
        <end position="552"/>
    </location>
</feature>
<dbReference type="InterPro" id="IPR002999">
    <property type="entry name" value="Tudor"/>
</dbReference>
<dbReference type="eggNOG" id="KOG0387">
    <property type="taxonomic scope" value="Eukaryota"/>
</dbReference>
<feature type="compositionally biased region" description="Low complexity" evidence="5">
    <location>
        <begin position="231"/>
        <end position="243"/>
    </location>
</feature>
<dbReference type="GO" id="GO:0003723">
    <property type="term" value="F:RNA binding"/>
    <property type="evidence" value="ECO:0007669"/>
    <property type="project" value="InterPro"/>
</dbReference>
<feature type="region of interest" description="Disordered" evidence="5">
    <location>
        <begin position="317"/>
        <end position="435"/>
    </location>
</feature>
<dbReference type="InterPro" id="IPR001650">
    <property type="entry name" value="Helicase_C-like"/>
</dbReference>
<dbReference type="InParanoid" id="A0A0D2WU88"/>
<dbReference type="SUPFAM" id="SSF63748">
    <property type="entry name" value="Tudor/PWWP/MBT"/>
    <property type="match status" value="1"/>
</dbReference>
<evidence type="ECO:0000256" key="3">
    <source>
        <dbReference type="ARBA" id="ARBA00022801"/>
    </source>
</evidence>
<keyword evidence="4" id="KW-0539">Nucleus</keyword>
<feature type="compositionally biased region" description="Acidic residues" evidence="5">
    <location>
        <begin position="149"/>
        <end position="168"/>
    </location>
</feature>
<dbReference type="GO" id="GO:0015030">
    <property type="term" value="C:Cajal body"/>
    <property type="evidence" value="ECO:0007669"/>
    <property type="project" value="UniProtKB-SubCell"/>
</dbReference>
<dbReference type="GO" id="GO:0005524">
    <property type="term" value="F:ATP binding"/>
    <property type="evidence" value="ECO:0007669"/>
    <property type="project" value="InterPro"/>
</dbReference>
<feature type="compositionally biased region" description="Low complexity" evidence="5">
    <location>
        <begin position="1295"/>
        <end position="1314"/>
    </location>
</feature>
<dbReference type="SUPFAM" id="SSF52540">
    <property type="entry name" value="P-loop containing nucleoside triphosphate hydrolases"/>
    <property type="match status" value="2"/>
</dbReference>
<gene>
    <name evidence="9" type="ORF">CAOG_006528</name>
</gene>
<dbReference type="GO" id="GO:0016787">
    <property type="term" value="F:hydrolase activity"/>
    <property type="evidence" value="ECO:0007669"/>
    <property type="project" value="UniProtKB-KW"/>
</dbReference>
<dbReference type="PANTHER" id="PTHR45629">
    <property type="entry name" value="SNF2/RAD54 FAMILY MEMBER"/>
    <property type="match status" value="1"/>
</dbReference>
<dbReference type="PROSITE" id="PS51194">
    <property type="entry name" value="HELICASE_CTER"/>
    <property type="match status" value="1"/>
</dbReference>
<dbReference type="InterPro" id="IPR014001">
    <property type="entry name" value="Helicase_ATP-bd"/>
</dbReference>
<dbReference type="GO" id="GO:0005737">
    <property type="term" value="C:cytoplasm"/>
    <property type="evidence" value="ECO:0007669"/>
    <property type="project" value="InterPro"/>
</dbReference>
<evidence type="ECO:0000313" key="10">
    <source>
        <dbReference type="Proteomes" id="UP000008743"/>
    </source>
</evidence>
<dbReference type="Proteomes" id="UP000008743">
    <property type="component" value="Unassembled WGS sequence"/>
</dbReference>
<dbReference type="InterPro" id="IPR010304">
    <property type="entry name" value="SMN_Tudor"/>
</dbReference>
<feature type="domain" description="Helicase C-terminal" evidence="8">
    <location>
        <begin position="1077"/>
        <end position="1223"/>
    </location>
</feature>
<protein>
    <submittedName>
        <fullName evidence="9">Stretch responsive protein</fullName>
    </submittedName>
</protein>
<dbReference type="OrthoDB" id="448448at2759"/>
<dbReference type="InterPro" id="IPR050496">
    <property type="entry name" value="SNF2_RAD54_helicase_repair"/>
</dbReference>
<dbReference type="EMBL" id="KE346370">
    <property type="protein sequence ID" value="KJE96165.1"/>
    <property type="molecule type" value="Genomic_DNA"/>
</dbReference>
<dbReference type="Pfam" id="PF00271">
    <property type="entry name" value="Helicase_C"/>
    <property type="match status" value="1"/>
</dbReference>
<dbReference type="Gene3D" id="3.40.50.300">
    <property type="entry name" value="P-loop containing nucleotide triphosphate hydrolases"/>
    <property type="match status" value="2"/>
</dbReference>
<dbReference type="CDD" id="cd18793">
    <property type="entry name" value="SF2_C_SNF"/>
    <property type="match status" value="1"/>
</dbReference>
<dbReference type="PhylomeDB" id="A0A0D2WU88"/>
<feature type="domain" description="Tudor" evidence="6">
    <location>
        <begin position="4"/>
        <end position="64"/>
    </location>
</feature>
<feature type="compositionally biased region" description="Acidic residues" evidence="5">
    <location>
        <begin position="1277"/>
        <end position="1288"/>
    </location>
</feature>
<proteinExistence type="inferred from homology"/>
<keyword evidence="3" id="KW-0378">Hydrolase</keyword>